<dbReference type="PROSITE" id="PS50883">
    <property type="entry name" value="EAL"/>
    <property type="match status" value="1"/>
</dbReference>
<keyword evidence="8" id="KW-1185">Reference proteome</keyword>
<evidence type="ECO:0000313" key="5">
    <source>
        <dbReference type="EMBL" id="MBB4414955.1"/>
    </source>
</evidence>
<accession>A0A7W6WT00</accession>
<evidence type="ECO:0000313" key="4">
    <source>
        <dbReference type="EMBL" id="MBB4351740.1"/>
    </source>
</evidence>
<dbReference type="Pfam" id="PF00563">
    <property type="entry name" value="EAL"/>
    <property type="match status" value="1"/>
</dbReference>
<dbReference type="Gene3D" id="3.30.70.270">
    <property type="match status" value="1"/>
</dbReference>
<dbReference type="PANTHER" id="PTHR44757:SF2">
    <property type="entry name" value="BIOFILM ARCHITECTURE MAINTENANCE PROTEIN MBAA"/>
    <property type="match status" value="1"/>
</dbReference>
<proteinExistence type="predicted"/>
<dbReference type="InterPro" id="IPR035919">
    <property type="entry name" value="EAL_sf"/>
</dbReference>
<evidence type="ECO:0000313" key="7">
    <source>
        <dbReference type="Proteomes" id="UP000520770"/>
    </source>
</evidence>
<dbReference type="InterPro" id="IPR001633">
    <property type="entry name" value="EAL_dom"/>
</dbReference>
<evidence type="ECO:0000313" key="6">
    <source>
        <dbReference type="EMBL" id="MBB4449666.1"/>
    </source>
</evidence>
<comment type="caution">
    <text evidence="4">The sequence shown here is derived from an EMBL/GenBank/DDBJ whole genome shotgun (WGS) entry which is preliminary data.</text>
</comment>
<dbReference type="Pfam" id="PF05226">
    <property type="entry name" value="CHASE2"/>
    <property type="match status" value="1"/>
</dbReference>
<dbReference type="PROSITE" id="PS50887">
    <property type="entry name" value="GGDEF"/>
    <property type="match status" value="1"/>
</dbReference>
<protein>
    <submittedName>
        <fullName evidence="4">Putative signal transduction protein with EAL and GGDEF domain/CHASE2 domain-containing sensor protein</fullName>
    </submittedName>
</protein>
<dbReference type="Proteomes" id="UP000576087">
    <property type="component" value="Unassembled WGS sequence"/>
</dbReference>
<dbReference type="InterPro" id="IPR043128">
    <property type="entry name" value="Rev_trsase/Diguanyl_cyclase"/>
</dbReference>
<evidence type="ECO:0000259" key="2">
    <source>
        <dbReference type="PROSITE" id="PS50883"/>
    </source>
</evidence>
<dbReference type="EMBL" id="JACIGW010000017">
    <property type="protein sequence ID" value="MBB4351740.1"/>
    <property type="molecule type" value="Genomic_DNA"/>
</dbReference>
<feature type="domain" description="EAL" evidence="2">
    <location>
        <begin position="663"/>
        <end position="913"/>
    </location>
</feature>
<evidence type="ECO:0000313" key="9">
    <source>
        <dbReference type="Proteomes" id="UP000576087"/>
    </source>
</evidence>
<organism evidence="4 7">
    <name type="scientific">Aliirhizobium cellulosilyticum</name>
    <dbReference type="NCBI Taxonomy" id="393664"/>
    <lineage>
        <taxon>Bacteria</taxon>
        <taxon>Pseudomonadati</taxon>
        <taxon>Pseudomonadota</taxon>
        <taxon>Alphaproteobacteria</taxon>
        <taxon>Hyphomicrobiales</taxon>
        <taxon>Rhizobiaceae</taxon>
        <taxon>Aliirhizobium</taxon>
    </lineage>
</organism>
<dbReference type="SMART" id="SM00267">
    <property type="entry name" value="GGDEF"/>
    <property type="match status" value="1"/>
</dbReference>
<feature type="chain" id="PRO_5036214443" evidence="1">
    <location>
        <begin position="29"/>
        <end position="918"/>
    </location>
</feature>
<gene>
    <name evidence="5" type="ORF">GGE31_005502</name>
    <name evidence="4" type="ORF">GGE33_005524</name>
    <name evidence="6" type="ORF">GGE35_005524</name>
</gene>
<dbReference type="CDD" id="cd01948">
    <property type="entry name" value="EAL"/>
    <property type="match status" value="1"/>
</dbReference>
<dbReference type="SUPFAM" id="SSF141868">
    <property type="entry name" value="EAL domain-like"/>
    <property type="match status" value="1"/>
</dbReference>
<dbReference type="InterPro" id="IPR007890">
    <property type="entry name" value="CHASE2"/>
</dbReference>
<dbReference type="Proteomes" id="UP000524535">
    <property type="component" value="Unassembled WGS sequence"/>
</dbReference>
<name>A0A7W6WT00_9HYPH</name>
<dbReference type="SMART" id="SM00052">
    <property type="entry name" value="EAL"/>
    <property type="match status" value="1"/>
</dbReference>
<dbReference type="InterPro" id="IPR000160">
    <property type="entry name" value="GGDEF_dom"/>
</dbReference>
<dbReference type="Gene3D" id="3.20.20.450">
    <property type="entry name" value="EAL domain"/>
    <property type="match status" value="1"/>
</dbReference>
<dbReference type="EMBL" id="JACIHM010000020">
    <property type="protein sequence ID" value="MBB4449666.1"/>
    <property type="molecule type" value="Genomic_DNA"/>
</dbReference>
<evidence type="ECO:0000313" key="8">
    <source>
        <dbReference type="Proteomes" id="UP000524535"/>
    </source>
</evidence>
<sequence>MSFFGKVRVSLVVRAALISLMCAVPLSPAIKPFTTYLDDVVSSLRFKGLQRPASGNVVFVAIDKKSLDAIGVWPWPRGIHAEILERLAAAGARDVFLDIDFSNASSLTEDNKLGQALLTTGGATVLPIFKQHESAVAGSPTSVTRPISSFASNAWLAFANVELAEGGLIKTFKMADELDGSLTQSVPAVLAQVEDTTGTYLIDYSIDPSTVPTFSASDLISGTLAPSVFADKTVVVGAYATELKDVYPVPLYGPVAGPLIHILATETILHHRLASEVDQTIPELLIAAMLIGLAIGCRLYRPSFFVAAAFTLISAMETVAFIIQSNDAYVIRTGNSWILLGVSLLLALSERSNFSLLRGRIAVADYRTSKNTLRSIIANSEDVVLIFDQNLVILDRSASADAIYSEDDDEHKSAVPVSMKRHVEDTVSSFKAAGKPVHSVSVELGMKRGDLEATYDASITVSRSERVAESGEQHVGFVGSIIARNVTARRRYEAELLRISQYDDLTGLVTRREFIDRLQSMGAPQLVVAIGLHRFEQLSATMGRPACDQLLRAVATRLLSVVHVSILSRLDSDSFVLALPLPTTGFDHIQAEATLRLFADPFETDGSEIYVEARLGVSVFDDSTFPAPSALEQAESALIDARANSASNWMLYDERRAQDQLRARKLEHAMRASLEREEFFLAYQPQVDLATGQIVGAEALMRWRHPEFGLVSPGEFIPVAESSGVICDLGIWALQGACRAASSWPPTTTVAVNVSPIQFAKTDLVAEVKNALAKSGLTADRLHLEITESAFLDGTERLLDVITQLRRLGVRIALDDFGTGYSSLSYMAGFPLDKLKIDQSFVRRLTADHHSLLIVKAVVSLAQGLGLRLVAEGIETEEERQILAELRCEEGQGYLFGKPQSAESIAQQLAMADTTKAA</sequence>
<dbReference type="EMBL" id="JACIGY010000017">
    <property type="protein sequence ID" value="MBB4414955.1"/>
    <property type="molecule type" value="Genomic_DNA"/>
</dbReference>
<feature type="signal peptide" evidence="1">
    <location>
        <begin position="1"/>
        <end position="28"/>
    </location>
</feature>
<dbReference type="Pfam" id="PF00990">
    <property type="entry name" value="GGDEF"/>
    <property type="match status" value="1"/>
</dbReference>
<dbReference type="InterPro" id="IPR052155">
    <property type="entry name" value="Biofilm_reg_signaling"/>
</dbReference>
<evidence type="ECO:0000256" key="1">
    <source>
        <dbReference type="SAM" id="SignalP"/>
    </source>
</evidence>
<dbReference type="AlphaFoldDB" id="A0A7W6WT00"/>
<dbReference type="Proteomes" id="UP000520770">
    <property type="component" value="Unassembled WGS sequence"/>
</dbReference>
<dbReference type="InterPro" id="IPR029787">
    <property type="entry name" value="Nucleotide_cyclase"/>
</dbReference>
<keyword evidence="1" id="KW-0732">Signal</keyword>
<evidence type="ECO:0000259" key="3">
    <source>
        <dbReference type="PROSITE" id="PS50887"/>
    </source>
</evidence>
<dbReference type="RefSeq" id="WP_183830426.1">
    <property type="nucleotide sequence ID" value="NZ_JACIGW010000017.1"/>
</dbReference>
<dbReference type="SUPFAM" id="SSF55073">
    <property type="entry name" value="Nucleotide cyclase"/>
    <property type="match status" value="1"/>
</dbReference>
<feature type="domain" description="GGDEF" evidence="3">
    <location>
        <begin position="523"/>
        <end position="654"/>
    </location>
</feature>
<dbReference type="SMART" id="SM01080">
    <property type="entry name" value="CHASE2"/>
    <property type="match status" value="1"/>
</dbReference>
<reference evidence="7 8" key="1">
    <citation type="submission" date="2020-08" db="EMBL/GenBank/DDBJ databases">
        <title>Genomic Encyclopedia of Type Strains, Phase IV (KMG-V): Genome sequencing to study the core and pangenomes of soil and plant-associated prokaryotes.</title>
        <authorList>
            <person name="Whitman W."/>
        </authorList>
    </citation>
    <scope>NUCLEOTIDE SEQUENCE [LARGE SCALE GENOMIC DNA]</scope>
    <source>
        <strain evidence="5 8">SEMIA 444</strain>
        <strain evidence="4 7">SEMIA 448</strain>
        <strain evidence="6 9">SEMIA 452</strain>
    </source>
</reference>
<dbReference type="PANTHER" id="PTHR44757">
    <property type="entry name" value="DIGUANYLATE CYCLASE DGCP"/>
    <property type="match status" value="1"/>
</dbReference>